<name>A0A7J9MFE8_GOSSC</name>
<gene>
    <name evidence="2" type="ORF">Goshw_000031</name>
</gene>
<dbReference type="AlphaFoldDB" id="A0A7J9MFE8"/>
<sequence>MVMDRDPPVGVSWRDKVLRKGNVDGEKVSSLVVVEDNEDLEFLEGDVIKSIINGISLINFSDHIQYILVKDMELTVMVKFYHTAQLVLSWGPWIVYGQYLTVKPWSIDFNPLQPYPSVVLVWGEKEPTAVSSIPNTDKSNEGIFSPWMQVQRKSRHNLRDNQNQNTNIVWKVKPGSRLLALMGLNENEGEGGEITMVGSNGVKGSPGFVLGDNQGNMKGVKGESSRPITREDASVSDFEPGVNAPNGALLDLSMGQ</sequence>
<dbReference type="EMBL" id="JABFAF010000011">
    <property type="protein sequence ID" value="MBA0869577.1"/>
    <property type="molecule type" value="Genomic_DNA"/>
</dbReference>
<protein>
    <recommendedName>
        <fullName evidence="4">DUF4283 domain-containing protein</fullName>
    </recommendedName>
</protein>
<proteinExistence type="predicted"/>
<feature type="compositionally biased region" description="Basic and acidic residues" evidence="1">
    <location>
        <begin position="220"/>
        <end position="233"/>
    </location>
</feature>
<dbReference type="Proteomes" id="UP000593576">
    <property type="component" value="Unassembled WGS sequence"/>
</dbReference>
<feature type="region of interest" description="Disordered" evidence="1">
    <location>
        <begin position="209"/>
        <end position="244"/>
    </location>
</feature>
<reference evidence="2 3" key="1">
    <citation type="journal article" date="2019" name="Genome Biol. Evol.">
        <title>Insights into the evolution of the New World diploid cottons (Gossypium, subgenus Houzingenia) based on genome sequencing.</title>
        <authorList>
            <person name="Grover C.E."/>
            <person name="Arick M.A. 2nd"/>
            <person name="Thrash A."/>
            <person name="Conover J.L."/>
            <person name="Sanders W.S."/>
            <person name="Peterson D.G."/>
            <person name="Frelichowski J.E."/>
            <person name="Scheffler J.A."/>
            <person name="Scheffler B.E."/>
            <person name="Wendel J.F."/>
        </authorList>
    </citation>
    <scope>NUCLEOTIDE SEQUENCE [LARGE SCALE GENOMIC DNA]</scope>
    <source>
        <strain evidence="2">1</strain>
        <tissue evidence="2">Leaf</tissue>
    </source>
</reference>
<keyword evidence="3" id="KW-1185">Reference proteome</keyword>
<feature type="non-terminal residue" evidence="2">
    <location>
        <position position="1"/>
    </location>
</feature>
<evidence type="ECO:0000313" key="2">
    <source>
        <dbReference type="EMBL" id="MBA0869577.1"/>
    </source>
</evidence>
<evidence type="ECO:0000313" key="3">
    <source>
        <dbReference type="Proteomes" id="UP000593576"/>
    </source>
</evidence>
<comment type="caution">
    <text evidence="2">The sequence shown here is derived from an EMBL/GenBank/DDBJ whole genome shotgun (WGS) entry which is preliminary data.</text>
</comment>
<evidence type="ECO:0000256" key="1">
    <source>
        <dbReference type="SAM" id="MobiDB-lite"/>
    </source>
</evidence>
<organism evidence="2 3">
    <name type="scientific">Gossypium schwendimanii</name>
    <name type="common">Cotton</name>
    <dbReference type="NCBI Taxonomy" id="34291"/>
    <lineage>
        <taxon>Eukaryota</taxon>
        <taxon>Viridiplantae</taxon>
        <taxon>Streptophyta</taxon>
        <taxon>Embryophyta</taxon>
        <taxon>Tracheophyta</taxon>
        <taxon>Spermatophyta</taxon>
        <taxon>Magnoliopsida</taxon>
        <taxon>eudicotyledons</taxon>
        <taxon>Gunneridae</taxon>
        <taxon>Pentapetalae</taxon>
        <taxon>rosids</taxon>
        <taxon>malvids</taxon>
        <taxon>Malvales</taxon>
        <taxon>Malvaceae</taxon>
        <taxon>Malvoideae</taxon>
        <taxon>Gossypium</taxon>
    </lineage>
</organism>
<evidence type="ECO:0008006" key="4">
    <source>
        <dbReference type="Google" id="ProtNLM"/>
    </source>
</evidence>
<accession>A0A7J9MFE8</accession>